<dbReference type="Pfam" id="PF04821">
    <property type="entry name" value="TIMELESS"/>
    <property type="match status" value="1"/>
</dbReference>
<dbReference type="GO" id="GO:0006281">
    <property type="term" value="P:DNA repair"/>
    <property type="evidence" value="ECO:0007669"/>
    <property type="project" value="TreeGrafter"/>
</dbReference>
<dbReference type="PANTHER" id="PTHR22940:SF5">
    <property type="entry name" value="PROTEIN TIMELESS"/>
    <property type="match status" value="1"/>
</dbReference>
<dbReference type="GO" id="GO:0031298">
    <property type="term" value="C:replication fork protection complex"/>
    <property type="evidence" value="ECO:0007669"/>
    <property type="project" value="TreeGrafter"/>
</dbReference>
<name>A0A7R9AU89_TIMSH</name>
<proteinExistence type="predicted"/>
<dbReference type="PANTHER" id="PTHR22940">
    <property type="entry name" value="TIMEOUT/TIMELESS-2"/>
    <property type="match status" value="1"/>
</dbReference>
<feature type="domain" description="Timeless N-terminal" evidence="5">
    <location>
        <begin position="6"/>
        <end position="187"/>
    </location>
</feature>
<comment type="subcellular location">
    <subcellularLocation>
        <location evidence="1">Nucleus</location>
    </subcellularLocation>
</comment>
<evidence type="ECO:0000256" key="1">
    <source>
        <dbReference type="ARBA" id="ARBA00004123"/>
    </source>
</evidence>
<feature type="region of interest" description="Disordered" evidence="3">
    <location>
        <begin position="233"/>
        <end position="282"/>
    </location>
</feature>
<protein>
    <recommendedName>
        <fullName evidence="5">Timeless N-terminal domain-containing protein</fullName>
    </recommendedName>
</protein>
<evidence type="ECO:0000256" key="4">
    <source>
        <dbReference type="SAM" id="Phobius"/>
    </source>
</evidence>
<keyword evidence="2" id="KW-0539">Nucleus</keyword>
<feature type="region of interest" description="Disordered" evidence="3">
    <location>
        <begin position="156"/>
        <end position="202"/>
    </location>
</feature>
<organism evidence="6">
    <name type="scientific">Timema shepardi</name>
    <name type="common">Walking stick</name>
    <dbReference type="NCBI Taxonomy" id="629360"/>
    <lineage>
        <taxon>Eukaryota</taxon>
        <taxon>Metazoa</taxon>
        <taxon>Ecdysozoa</taxon>
        <taxon>Arthropoda</taxon>
        <taxon>Hexapoda</taxon>
        <taxon>Insecta</taxon>
        <taxon>Pterygota</taxon>
        <taxon>Neoptera</taxon>
        <taxon>Polyneoptera</taxon>
        <taxon>Phasmatodea</taxon>
        <taxon>Timematodea</taxon>
        <taxon>Timematoidea</taxon>
        <taxon>Timematidae</taxon>
        <taxon>Timema</taxon>
    </lineage>
</organism>
<evidence type="ECO:0000256" key="2">
    <source>
        <dbReference type="ARBA" id="ARBA00023242"/>
    </source>
</evidence>
<dbReference type="EMBL" id="OC001809">
    <property type="protein sequence ID" value="CAD7260714.1"/>
    <property type="molecule type" value="Genomic_DNA"/>
</dbReference>
<gene>
    <name evidence="6" type="ORF">TSIB3V08_LOCUS4875</name>
</gene>
<dbReference type="AlphaFoldDB" id="A0A7R9AU89"/>
<dbReference type="GO" id="GO:0000076">
    <property type="term" value="P:DNA replication checkpoint signaling"/>
    <property type="evidence" value="ECO:0007669"/>
    <property type="project" value="TreeGrafter"/>
</dbReference>
<keyword evidence="4" id="KW-0472">Membrane</keyword>
<dbReference type="GO" id="GO:0043111">
    <property type="term" value="P:replication fork arrest"/>
    <property type="evidence" value="ECO:0007669"/>
    <property type="project" value="TreeGrafter"/>
</dbReference>
<dbReference type="InterPro" id="IPR044998">
    <property type="entry name" value="Timeless"/>
</dbReference>
<feature type="compositionally biased region" description="Basic residues" evidence="3">
    <location>
        <begin position="254"/>
        <end position="264"/>
    </location>
</feature>
<dbReference type="GO" id="GO:0003677">
    <property type="term" value="F:DNA binding"/>
    <property type="evidence" value="ECO:0007669"/>
    <property type="project" value="TreeGrafter"/>
</dbReference>
<feature type="compositionally biased region" description="Low complexity" evidence="3">
    <location>
        <begin position="167"/>
        <end position="192"/>
    </location>
</feature>
<keyword evidence="4" id="KW-0812">Transmembrane</keyword>
<dbReference type="InterPro" id="IPR006906">
    <property type="entry name" value="Timeless_N"/>
</dbReference>
<reference evidence="6" key="1">
    <citation type="submission" date="2020-11" db="EMBL/GenBank/DDBJ databases">
        <authorList>
            <person name="Tran Van P."/>
        </authorList>
    </citation>
    <scope>NUCLEOTIDE SEQUENCE</scope>
</reference>
<keyword evidence="4" id="KW-1133">Transmembrane helix</keyword>
<sequence length="750" mass="85276">MLCKTDTGRITVFEVNHLLVTCKEAFVNPRCTGRLVGYMRGFLDKEDKLSPSECESIQNCLLLMRNVLHIPEKLSNGPTCTMQNQILWNLFSHSLDKALIHLMTCQQKVILGYVSLVFFCVQAYWAVAMVQVIALMYKDQRVRTLQKMLNQWFESSLSDSSEDEESNTSPSEHISEASSSLLTSDPTSDSSDNGGGPQDIKLVHSPAKINTDYKDSQSGPVVDNQLLARVMPSQSNPNKLGLKCPSKSQPGIGHSRRNSIGKRVRSSEEESGVSSFHSSTESKSCCSSKVNILRGQKRGLSSSELSDYGYGTQVENHEFMSTSSNEDECLQMSVNMKALMHHVPNDEDVSHLMKEFTVDFLLKGYNRLVQELYRQLVETNQALVIDTSHFFWLITYFLKFTTQLELELEHVSGVLSYEVLSYLVYEGVLVCEQLEMFSTRQDGDIKPCLRRMHLAVTAIREFLQAMNVYIKMTHLSQEGKEAFVKLQLQMAVTEDLRCLFVMLLHQFNPNCQSNQYLQDVIVTNHNLLLFLDRVNKLPEFKSTSSLTEHIQQFATVEIMHQYGLLLENIQDNGEFINDCVFTMMHHIGGDVRQVSTLFQPSILKCFTRILESDFELCDDWSDLIEYVIHKFVDTPRQTAILPEVASMGKVQDSLSNNRNTEFSKEDSDNLCWHYCQSVENEDTVGRIIELYAENDHLQKAGKGHLVVWLQKALIEACYAKLCCSRTVVQSNDAAVIEPIPWVYTCECIKL</sequence>
<feature type="compositionally biased region" description="Low complexity" evidence="3">
    <location>
        <begin position="272"/>
        <end position="282"/>
    </location>
</feature>
<accession>A0A7R9AU89</accession>
<feature type="transmembrane region" description="Helical" evidence="4">
    <location>
        <begin position="110"/>
        <end position="137"/>
    </location>
</feature>
<evidence type="ECO:0000256" key="3">
    <source>
        <dbReference type="SAM" id="MobiDB-lite"/>
    </source>
</evidence>
<evidence type="ECO:0000259" key="5">
    <source>
        <dbReference type="Pfam" id="PF04821"/>
    </source>
</evidence>
<dbReference type="GO" id="GO:0009649">
    <property type="term" value="P:entrainment of circadian clock"/>
    <property type="evidence" value="ECO:0007669"/>
    <property type="project" value="TreeGrafter"/>
</dbReference>
<evidence type="ECO:0000313" key="6">
    <source>
        <dbReference type="EMBL" id="CAD7260714.1"/>
    </source>
</evidence>